<gene>
    <name evidence="1" type="ORF">G2W53_013141</name>
</gene>
<organism evidence="1 2">
    <name type="scientific">Senna tora</name>
    <dbReference type="NCBI Taxonomy" id="362788"/>
    <lineage>
        <taxon>Eukaryota</taxon>
        <taxon>Viridiplantae</taxon>
        <taxon>Streptophyta</taxon>
        <taxon>Embryophyta</taxon>
        <taxon>Tracheophyta</taxon>
        <taxon>Spermatophyta</taxon>
        <taxon>Magnoliopsida</taxon>
        <taxon>eudicotyledons</taxon>
        <taxon>Gunneridae</taxon>
        <taxon>Pentapetalae</taxon>
        <taxon>rosids</taxon>
        <taxon>fabids</taxon>
        <taxon>Fabales</taxon>
        <taxon>Fabaceae</taxon>
        <taxon>Caesalpinioideae</taxon>
        <taxon>Cassia clade</taxon>
        <taxon>Senna</taxon>
    </lineage>
</organism>
<dbReference type="InterPro" id="IPR053234">
    <property type="entry name" value="RPM1_Interactor"/>
</dbReference>
<dbReference type="AlphaFoldDB" id="A0A834WR28"/>
<dbReference type="PANTHER" id="PTHR33443:SF30">
    <property type="entry name" value="SARCOSINE DEHYDROGENASE-2C PROTEIN"/>
    <property type="match status" value="1"/>
</dbReference>
<dbReference type="Proteomes" id="UP000634136">
    <property type="component" value="Unassembled WGS sequence"/>
</dbReference>
<sequence length="160" mass="18608">MGEIDRNPCLKPQHGLKKPIEKTLIPISIEDDSPIRAIVCLKRSEDIKRFEESEDCFILEFDPFEPVNLSKLSLEKNDTADAEISVVAEKGKVACRDFPHSRHLCIKYPFNTKSHESYCEMCYCYVCDSAAPCNYWNSHCHAENVDYWKEQRKMKRQITS</sequence>
<dbReference type="OrthoDB" id="266020at2759"/>
<dbReference type="EMBL" id="JAAIUW010000005">
    <property type="protein sequence ID" value="KAF7830808.1"/>
    <property type="molecule type" value="Genomic_DNA"/>
</dbReference>
<evidence type="ECO:0000313" key="1">
    <source>
        <dbReference type="EMBL" id="KAF7830808.1"/>
    </source>
</evidence>
<keyword evidence="2" id="KW-1185">Reference proteome</keyword>
<evidence type="ECO:0000313" key="2">
    <source>
        <dbReference type="Proteomes" id="UP000634136"/>
    </source>
</evidence>
<accession>A0A834WR28</accession>
<name>A0A834WR28_9FABA</name>
<reference evidence="1" key="1">
    <citation type="submission" date="2020-09" db="EMBL/GenBank/DDBJ databases">
        <title>Genome-Enabled Discovery of Anthraquinone Biosynthesis in Senna tora.</title>
        <authorList>
            <person name="Kang S.-H."/>
            <person name="Pandey R.P."/>
            <person name="Lee C.-M."/>
            <person name="Sim J.-S."/>
            <person name="Jeong J.-T."/>
            <person name="Choi B.-S."/>
            <person name="Jung M."/>
            <person name="Ginzburg D."/>
            <person name="Zhao K."/>
            <person name="Won S.Y."/>
            <person name="Oh T.-J."/>
            <person name="Yu Y."/>
            <person name="Kim N.-H."/>
            <person name="Lee O.R."/>
            <person name="Lee T.-H."/>
            <person name="Bashyal P."/>
            <person name="Kim T.-S."/>
            <person name="Lee W.-H."/>
            <person name="Kawkins C."/>
            <person name="Kim C.-K."/>
            <person name="Kim J.S."/>
            <person name="Ahn B.O."/>
            <person name="Rhee S.Y."/>
            <person name="Sohng J.K."/>
        </authorList>
    </citation>
    <scope>NUCLEOTIDE SEQUENCE</scope>
    <source>
        <tissue evidence="1">Leaf</tissue>
    </source>
</reference>
<dbReference type="PANTHER" id="PTHR33443">
    <property type="entry name" value="ZGC:112980"/>
    <property type="match status" value="1"/>
</dbReference>
<protein>
    <submittedName>
        <fullName evidence="1">Uncharacterized protein</fullName>
    </submittedName>
</protein>
<comment type="caution">
    <text evidence="1">The sequence shown here is derived from an EMBL/GenBank/DDBJ whole genome shotgun (WGS) entry which is preliminary data.</text>
</comment>
<proteinExistence type="predicted"/>